<evidence type="ECO:0000313" key="3">
    <source>
        <dbReference type="Proteomes" id="UP000282106"/>
    </source>
</evidence>
<evidence type="ECO:0000256" key="1">
    <source>
        <dbReference type="SAM" id="Phobius"/>
    </source>
</evidence>
<evidence type="ECO:0008006" key="4">
    <source>
        <dbReference type="Google" id="ProtNLM"/>
    </source>
</evidence>
<organism evidence="2 3">
    <name type="scientific">Stagnimonas aquatica</name>
    <dbReference type="NCBI Taxonomy" id="2689987"/>
    <lineage>
        <taxon>Bacteria</taxon>
        <taxon>Pseudomonadati</taxon>
        <taxon>Pseudomonadota</taxon>
        <taxon>Gammaproteobacteria</taxon>
        <taxon>Nevskiales</taxon>
        <taxon>Nevskiaceae</taxon>
        <taxon>Stagnimonas</taxon>
    </lineage>
</organism>
<dbReference type="InParanoid" id="A0A3N0V9J3"/>
<comment type="caution">
    <text evidence="2">The sequence shown here is derived from an EMBL/GenBank/DDBJ whole genome shotgun (WGS) entry which is preliminary data.</text>
</comment>
<dbReference type="AlphaFoldDB" id="A0A3N0V9J3"/>
<dbReference type="PROSITE" id="PS00409">
    <property type="entry name" value="PROKAR_NTER_METHYL"/>
    <property type="match status" value="1"/>
</dbReference>
<gene>
    <name evidence="2" type="ORF">ED208_09940</name>
</gene>
<evidence type="ECO:0000313" key="2">
    <source>
        <dbReference type="EMBL" id="ROH89453.1"/>
    </source>
</evidence>
<dbReference type="EMBL" id="RJVO01000004">
    <property type="protein sequence ID" value="ROH89453.1"/>
    <property type="molecule type" value="Genomic_DNA"/>
</dbReference>
<dbReference type="Proteomes" id="UP000282106">
    <property type="component" value="Unassembled WGS sequence"/>
</dbReference>
<dbReference type="GO" id="GO:0043683">
    <property type="term" value="P:type IV pilus assembly"/>
    <property type="evidence" value="ECO:0007669"/>
    <property type="project" value="InterPro"/>
</dbReference>
<sequence length="363" mass="39057">MPLSRSLPPSRQRQSGLTLVELLIAVTLGLIALAVMIGVFIANSQNYRQNDAITALQDNARFAMDNLSRDLAMAGYWGGVRPPDAARDLLVSSAAAAAVRANDCGPSAAASDSRWLLEPSLPLEFRNHLDAASLASRFRCLTAVQANTDVLMVRRVSGASAIALDQPTATSLSLTAGRYYVKTNQSSGALFRAASASVNLGDPSDCPASDSGVSGGCPPQEQPVQVYAYVPRIYFVHDVSGDIKVPTLCRYVLNDQGTTPRMEQECLAYGVENLQIEWGIDSDGDDLVDRYLAAPTAAELLLARSARIHLLVRASEQRVQSSDALKEYVLADYRSADDATFTTTGVLRRAFTTTVQLKNLVSR</sequence>
<keyword evidence="3" id="KW-1185">Reference proteome</keyword>
<dbReference type="InterPro" id="IPR032092">
    <property type="entry name" value="PilW"/>
</dbReference>
<feature type="transmembrane region" description="Helical" evidence="1">
    <location>
        <begin position="20"/>
        <end position="42"/>
    </location>
</feature>
<proteinExistence type="predicted"/>
<reference evidence="2 3" key="1">
    <citation type="submission" date="2018-10" db="EMBL/GenBank/DDBJ databases">
        <authorList>
            <person name="Chen W.-M."/>
        </authorList>
    </citation>
    <scope>NUCLEOTIDE SEQUENCE [LARGE SCALE GENOMIC DNA]</scope>
    <source>
        <strain evidence="2 3">THS-13</strain>
    </source>
</reference>
<accession>A0A3N0V9J3</accession>
<dbReference type="RefSeq" id="WP_123211750.1">
    <property type="nucleotide sequence ID" value="NZ_RJVO01000004.1"/>
</dbReference>
<name>A0A3N0V9J3_9GAMM</name>
<keyword evidence="1" id="KW-1133">Transmembrane helix</keyword>
<keyword evidence="1" id="KW-0812">Transmembrane</keyword>
<keyword evidence="1" id="KW-0472">Membrane</keyword>
<dbReference type="Pfam" id="PF16074">
    <property type="entry name" value="PilW"/>
    <property type="match status" value="1"/>
</dbReference>
<dbReference type="InterPro" id="IPR012902">
    <property type="entry name" value="N_methyl_site"/>
</dbReference>
<protein>
    <recommendedName>
        <fullName evidence="4">Prepilin-type N-terminal cleavage/methylation domain-containing protein</fullName>
    </recommendedName>
</protein>
<dbReference type="Pfam" id="PF07963">
    <property type="entry name" value="N_methyl"/>
    <property type="match status" value="1"/>
</dbReference>